<evidence type="ECO:0000256" key="1">
    <source>
        <dbReference type="SAM" id="Phobius"/>
    </source>
</evidence>
<feature type="transmembrane region" description="Helical" evidence="1">
    <location>
        <begin position="20"/>
        <end position="41"/>
    </location>
</feature>
<dbReference type="Pfam" id="PF12679">
    <property type="entry name" value="ABC2_membrane_2"/>
    <property type="match status" value="1"/>
</dbReference>
<evidence type="ECO:0000313" key="3">
    <source>
        <dbReference type="Proteomes" id="UP000581688"/>
    </source>
</evidence>
<sequence>MQWAVIFKKEMVEYARNVKWIWVPMVFLLFGIMDQITTYYLPKILESVGGMPEGAELNIPIPDPPAALYMSISEFNMLGVMVIALISMGLIAGELKSGVYELVLSKPVKYSNYITAKWAGLSLLVLSSVFLGYLGGWYYVNILYGELAFSTFIVSFLIYTMYILFFITISVFVNTLVKNPGLVLFLSIALLIAITIITRIFGHILSWSPGHLSSYVNEYLHTGTMTGDMWATMATTLAIIVLLLFTAVTILKNKEL</sequence>
<keyword evidence="1" id="KW-1133">Transmembrane helix</keyword>
<gene>
    <name evidence="2" type="ORF">HNQ94_003572</name>
</gene>
<comment type="caution">
    <text evidence="2">The sequence shown here is derived from an EMBL/GenBank/DDBJ whole genome shotgun (WGS) entry which is preliminary data.</text>
</comment>
<feature type="transmembrane region" description="Helical" evidence="1">
    <location>
        <begin position="152"/>
        <end position="177"/>
    </location>
</feature>
<reference evidence="2 3" key="1">
    <citation type="submission" date="2020-08" db="EMBL/GenBank/DDBJ databases">
        <title>Genomic Encyclopedia of Type Strains, Phase IV (KMG-IV): sequencing the most valuable type-strain genomes for metagenomic binning, comparative biology and taxonomic classification.</title>
        <authorList>
            <person name="Goeker M."/>
        </authorList>
    </citation>
    <scope>NUCLEOTIDE SEQUENCE [LARGE SCALE GENOMIC DNA]</scope>
    <source>
        <strain evidence="2 3">DSM 19612</strain>
    </source>
</reference>
<keyword evidence="1" id="KW-0812">Transmembrane</keyword>
<feature type="transmembrane region" description="Helical" evidence="1">
    <location>
        <begin position="184"/>
        <end position="209"/>
    </location>
</feature>
<dbReference type="Proteomes" id="UP000581688">
    <property type="component" value="Unassembled WGS sequence"/>
</dbReference>
<feature type="transmembrane region" description="Helical" evidence="1">
    <location>
        <begin position="75"/>
        <end position="95"/>
    </location>
</feature>
<dbReference type="RefSeq" id="WP_174497553.1">
    <property type="nucleotide sequence ID" value="NZ_CADDWK010000016.1"/>
</dbReference>
<dbReference type="AlphaFoldDB" id="A0A841QA13"/>
<organism evidence="2 3">
    <name type="scientific">Salirhabdus euzebyi</name>
    <dbReference type="NCBI Taxonomy" id="394506"/>
    <lineage>
        <taxon>Bacteria</taxon>
        <taxon>Bacillati</taxon>
        <taxon>Bacillota</taxon>
        <taxon>Bacilli</taxon>
        <taxon>Bacillales</taxon>
        <taxon>Bacillaceae</taxon>
        <taxon>Salirhabdus</taxon>
    </lineage>
</organism>
<evidence type="ECO:0000313" key="2">
    <source>
        <dbReference type="EMBL" id="MBB6455077.1"/>
    </source>
</evidence>
<name>A0A841QA13_9BACI</name>
<proteinExistence type="predicted"/>
<feature type="transmembrane region" description="Helical" evidence="1">
    <location>
        <begin position="116"/>
        <end position="140"/>
    </location>
</feature>
<keyword evidence="1" id="KW-0472">Membrane</keyword>
<protein>
    <submittedName>
        <fullName evidence="2">ABC-2 type transport system permease protein</fullName>
    </submittedName>
</protein>
<dbReference type="PANTHER" id="PTHR43471">
    <property type="entry name" value="ABC TRANSPORTER PERMEASE"/>
    <property type="match status" value="1"/>
</dbReference>
<keyword evidence="3" id="KW-1185">Reference proteome</keyword>
<dbReference type="GO" id="GO:0005886">
    <property type="term" value="C:plasma membrane"/>
    <property type="evidence" value="ECO:0007669"/>
    <property type="project" value="UniProtKB-SubCell"/>
</dbReference>
<accession>A0A841QA13</accession>
<feature type="transmembrane region" description="Helical" evidence="1">
    <location>
        <begin position="229"/>
        <end position="251"/>
    </location>
</feature>
<dbReference type="GO" id="GO:0140359">
    <property type="term" value="F:ABC-type transporter activity"/>
    <property type="evidence" value="ECO:0007669"/>
    <property type="project" value="InterPro"/>
</dbReference>
<dbReference type="EMBL" id="JACHGH010000015">
    <property type="protein sequence ID" value="MBB6455077.1"/>
    <property type="molecule type" value="Genomic_DNA"/>
</dbReference>